<dbReference type="EMBL" id="QXFT01000233">
    <property type="protein sequence ID" value="KAE9350062.1"/>
    <property type="molecule type" value="Genomic_DNA"/>
</dbReference>
<comment type="subcellular location">
    <subcellularLocation>
        <location evidence="1">Host cell</location>
    </subcellularLocation>
    <subcellularLocation>
        <location evidence="2">Secreted</location>
    </subcellularLocation>
</comment>
<evidence type="ECO:0000313" key="6">
    <source>
        <dbReference type="Proteomes" id="UP000434957"/>
    </source>
</evidence>
<evidence type="ECO:0000256" key="1">
    <source>
        <dbReference type="ARBA" id="ARBA00004340"/>
    </source>
</evidence>
<gene>
    <name evidence="5" type="ORF">PR003_g5560</name>
</gene>
<organism evidence="5 6">
    <name type="scientific">Phytophthora rubi</name>
    <dbReference type="NCBI Taxonomy" id="129364"/>
    <lineage>
        <taxon>Eukaryota</taxon>
        <taxon>Sar</taxon>
        <taxon>Stramenopiles</taxon>
        <taxon>Oomycota</taxon>
        <taxon>Peronosporomycetes</taxon>
        <taxon>Peronosporales</taxon>
        <taxon>Peronosporaceae</taxon>
        <taxon>Phytophthora</taxon>
    </lineage>
</organism>
<dbReference type="GO" id="GO:0005576">
    <property type="term" value="C:extracellular region"/>
    <property type="evidence" value="ECO:0007669"/>
    <property type="project" value="UniProtKB-SubCell"/>
</dbReference>
<dbReference type="Pfam" id="PF20147">
    <property type="entry name" value="Crinkler"/>
    <property type="match status" value="1"/>
</dbReference>
<comment type="caution">
    <text evidence="5">The sequence shown here is derived from an EMBL/GenBank/DDBJ whole genome shotgun (WGS) entry which is preliminary data.</text>
</comment>
<evidence type="ECO:0000256" key="3">
    <source>
        <dbReference type="ARBA" id="ARBA00022525"/>
    </source>
</evidence>
<keyword evidence="3" id="KW-0964">Secreted</keyword>
<name>A0A6A4FJB5_9STRA</name>
<accession>A0A6A4FJB5</accession>
<feature type="non-terminal residue" evidence="5">
    <location>
        <position position="118"/>
    </location>
</feature>
<feature type="domain" description="Crinkler effector protein N-terminal" evidence="4">
    <location>
        <begin position="4"/>
        <end position="90"/>
    </location>
</feature>
<protein>
    <recommendedName>
        <fullName evidence="4">Crinkler effector protein N-terminal domain-containing protein</fullName>
    </recommendedName>
</protein>
<evidence type="ECO:0000256" key="2">
    <source>
        <dbReference type="ARBA" id="ARBA00004613"/>
    </source>
</evidence>
<reference evidence="5 6" key="1">
    <citation type="submission" date="2018-08" db="EMBL/GenBank/DDBJ databases">
        <title>Genomic investigation of the strawberry pathogen Phytophthora fragariae indicates pathogenicity is determined by transcriptional variation in three key races.</title>
        <authorList>
            <person name="Adams T.M."/>
            <person name="Armitage A.D."/>
            <person name="Sobczyk M.K."/>
            <person name="Bates H.J."/>
            <person name="Dunwell J.M."/>
            <person name="Nellist C.F."/>
            <person name="Harrison R.J."/>
        </authorList>
    </citation>
    <scope>NUCLEOTIDE SEQUENCE [LARGE SCALE GENOMIC DNA]</scope>
    <source>
        <strain evidence="5 6">SCRP333</strain>
    </source>
</reference>
<dbReference type="AlphaFoldDB" id="A0A6A4FJB5"/>
<keyword evidence="6" id="KW-1185">Reference proteome</keyword>
<evidence type="ECO:0000313" key="5">
    <source>
        <dbReference type="EMBL" id="KAE9350062.1"/>
    </source>
</evidence>
<dbReference type="GO" id="GO:0043657">
    <property type="term" value="C:host cell"/>
    <property type="evidence" value="ECO:0007669"/>
    <property type="project" value="UniProtKB-SubCell"/>
</dbReference>
<sequence length="118" mass="13078">MVEISLQGAIVGEAGDSFEVKIDDAEKVSALKKAIKDKKPNEFKDVDPNKLQLFLSKTADGRWLLEESETAQKLEGGESVPQIMEMIAKNKMLSSWTIGDTLDKFKMTGELTPSFNQV</sequence>
<dbReference type="Proteomes" id="UP000434957">
    <property type="component" value="Unassembled WGS sequence"/>
</dbReference>
<dbReference type="InterPro" id="IPR045379">
    <property type="entry name" value="Crinkler_N"/>
</dbReference>
<proteinExistence type="predicted"/>
<evidence type="ECO:0000259" key="4">
    <source>
        <dbReference type="Pfam" id="PF20147"/>
    </source>
</evidence>